<feature type="compositionally biased region" description="Basic and acidic residues" evidence="1">
    <location>
        <begin position="30"/>
        <end position="43"/>
    </location>
</feature>
<feature type="region of interest" description="Disordered" evidence="1">
    <location>
        <begin position="990"/>
        <end position="1011"/>
    </location>
</feature>
<dbReference type="InterPro" id="IPR011993">
    <property type="entry name" value="PH-like_dom_sf"/>
</dbReference>
<sequence length="1545" mass="169361">MESQDRSRSPSRRTSRVEQVVGRWLRRSRDLGSRDRAAVDGKTGESGGSDQRNYPFRFNVQIQKDPDLNSHGLTLSSQIPILVQEVTTGGPADGRLVPGDQLVKINNVAVDDLTPEQAAEIIRECQDTLTMTVLRILHGPKSSFITPEKRAKLRSNPVKVHFAEEVEVNGQSQGNSLLFLPNVLKVYLENGQTKAFKFETSTTVKDIVMTLKEKLSLNRIEHFSLVLEQQHNSSKLLLLHEEERIHQVVQKKEVHNYRCLFRVCFMPKDFKTLLQEDPTAFEYLYLQGVNDVLQERYAVEMRCNTALRLAALHIQERLVSCGLSPKANLKMITKTWGIENFVSSTLLRNMREKDLRKAIGFHMKKTQSQHDPKQKSLSVDQARINYLEELSDLKSFGGKSFGATLMLQDRESMVSLLVGARYGVSQVVNHKLSIMTTLTEFNSITRVELLPESDKVSLVKIYLQDIKPITLLLEAGAAKDMSCLIAGYCRVFIDPNINVFPWIDDKKHRVSAEEGYVSRCASDSEDSSDLNMEPLYSVASQDDKPRPRVRSLSDSEGRKRKDRDRMRSKDCKAGEEEQPSASEASDSCHTDSHVLTSPSSDSLDALEEDDLISCASSSVQTQALSQPLVSCAGESGERGGGCRRSGDGADPKLMSTPSPSPKGQKHSGELCSADSSLCFAELSRLFDQSDARCYYNLCSNITPDSARSLPGPQHPNIHKDEAKADGSEPIPILQPPPGFGDSSSDEEFFDARDRFTSPEDPTSEMKLDTLSILSLSDIRVSVMDTEMDKQEDQEERESKDSTFLLRKKSRKRRSFMETDYTSRVTYPETDIECLNDNPILTLDPQPSGLTQNPSPTISSLTHSEGEPAQLESKPILSKLCSHDPGFLSASEKNRNLNPPSRTRKQEMEMEPDAMESKSVTDLVKVVLPTITVVRCRVDPDGKESADRRVISPPPPPPSPLLPQTPPALKLETEPLIKEAETSKNITSINNTAVAPKEQSNNHSGSVQNRDHSVNADHILAIKSIRAKLGAATSIISSLNSGTALKNTVTPKPKSDSNLMSSEPAESLGSPGIVMAKAATLNDLSKELPPPSRFILQTCSPSIMGRLSASTLRGKIQNLPLYLSRSQESLNKAGVGSSAPSPAGEASSDIACTTDNVPDITQTLDLETCTAPDSAESDDSDATLTGSELDGEFFVETTTAKRSPLASEKKEVSCQLPVQTEPKQHNQTLCSRSNDNTPGPITEPPASTTSLFQRNTSGLNTNTPGPVTDSILASGCESLAEGVQVPLDACGCPASYTNCFSGEDSFDDELTISPPVPSFIPASSTVSPSFPQTILFSSSSTSELSPLLSPHSDTSESYLSETHKDTLTHLGQQHYPEPPKGFQVLRRDVDKLLSILEGSGGSDRSAAGLGGRHARDTCPAHFTENKRVLQLEARRLMSSCQKVTGTGQSPEEMLRFLADSFRTLVELATVCLWFSGCERCNRRNAEAVTGLADVARSFRDFCLAAERASSKRSCQDLSTKLLAKQCTALTASVFCLTQLFRTLTAL</sequence>
<dbReference type="FunFam" id="2.30.29.30:FF:000066">
    <property type="entry name" value="FERM and PDZ domain-containing protein 4"/>
    <property type="match status" value="1"/>
</dbReference>
<dbReference type="InterPro" id="IPR019748">
    <property type="entry name" value="FERM_central"/>
</dbReference>
<dbReference type="SUPFAM" id="SSF47031">
    <property type="entry name" value="Second domain of FERM"/>
    <property type="match status" value="1"/>
</dbReference>
<feature type="region of interest" description="Disordered" evidence="1">
    <location>
        <begin position="1169"/>
        <end position="1189"/>
    </location>
</feature>
<dbReference type="PANTHER" id="PTHR46221:SF2">
    <property type="entry name" value="FERM AND PDZ DOMAIN-CONTAINING PROTEIN 1"/>
    <property type="match status" value="1"/>
</dbReference>
<dbReference type="CDD" id="cd06769">
    <property type="entry name" value="PDZ_FRMPD1_3_4-like"/>
    <property type="match status" value="1"/>
</dbReference>
<dbReference type="Gene3D" id="1.20.80.10">
    <property type="match status" value="1"/>
</dbReference>
<feature type="compositionally biased region" description="Basic and acidic residues" evidence="1">
    <location>
        <begin position="541"/>
        <end position="575"/>
    </location>
</feature>
<dbReference type="eggNOG" id="KOG3552">
    <property type="taxonomic scope" value="Eukaryota"/>
</dbReference>
<feature type="region of interest" description="Disordered" evidence="1">
    <location>
        <begin position="886"/>
        <end position="916"/>
    </location>
</feature>
<reference evidence="4" key="2">
    <citation type="submission" date="2025-08" db="UniProtKB">
        <authorList>
            <consortium name="Ensembl"/>
        </authorList>
    </citation>
    <scope>IDENTIFICATION</scope>
</reference>
<dbReference type="Gene3D" id="2.30.29.30">
    <property type="entry name" value="Pleckstrin-homology domain (PH domain)/Phosphotyrosine-binding domain (PTB)"/>
    <property type="match status" value="1"/>
</dbReference>
<dbReference type="InterPro" id="IPR029071">
    <property type="entry name" value="Ubiquitin-like_domsf"/>
</dbReference>
<evidence type="ECO:0000259" key="3">
    <source>
        <dbReference type="PROSITE" id="PS50106"/>
    </source>
</evidence>
<dbReference type="PANTHER" id="PTHR46221">
    <property type="entry name" value="FERM AND PDZ DOMAIN-CONTAINING PROTEIN FAMILY MEMBER"/>
    <property type="match status" value="1"/>
</dbReference>
<name>A0A087YE38_POEFO</name>
<dbReference type="InterPro" id="IPR041779">
    <property type="entry name" value="FRMPD1/3/4_FERM_C"/>
</dbReference>
<dbReference type="Ensembl" id="ENSPFOT00000016313.2">
    <property type="protein sequence ID" value="ENSPFOP00000016291.2"/>
    <property type="gene ID" value="ENSPFOG00000016191.2"/>
</dbReference>
<accession>A0A087YE38</accession>
<feature type="region of interest" description="Disordered" evidence="1">
    <location>
        <begin position="843"/>
        <end position="867"/>
    </location>
</feature>
<feature type="region of interest" description="Disordered" evidence="1">
    <location>
        <begin position="30"/>
        <end position="54"/>
    </location>
</feature>
<dbReference type="Proteomes" id="UP000028760">
    <property type="component" value="Unassembled WGS sequence"/>
</dbReference>
<keyword evidence="5" id="KW-1185">Reference proteome</keyword>
<dbReference type="SUPFAM" id="SSF54236">
    <property type="entry name" value="Ubiquitin-like"/>
    <property type="match status" value="1"/>
</dbReference>
<feature type="domain" description="PDZ" evidence="3">
    <location>
        <begin position="59"/>
        <end position="137"/>
    </location>
</feature>
<dbReference type="SMART" id="SM00295">
    <property type="entry name" value="B41"/>
    <property type="match status" value="1"/>
</dbReference>
<feature type="compositionally biased region" description="Polar residues" evidence="1">
    <location>
        <begin position="1046"/>
        <end position="1060"/>
    </location>
</feature>
<feature type="region of interest" description="Disordered" evidence="1">
    <location>
        <begin position="1046"/>
        <end position="1067"/>
    </location>
</feature>
<protein>
    <recommendedName>
        <fullName evidence="6">FERM and PDZ domain containing 1a</fullName>
    </recommendedName>
</protein>
<feature type="compositionally biased region" description="Low complexity" evidence="1">
    <location>
        <begin position="1132"/>
        <end position="1147"/>
    </location>
</feature>
<dbReference type="Gene3D" id="3.10.20.90">
    <property type="entry name" value="Phosphatidylinositol 3-kinase Catalytic Subunit, Chain A, domain 1"/>
    <property type="match status" value="1"/>
</dbReference>
<evidence type="ECO:0000313" key="5">
    <source>
        <dbReference type="Proteomes" id="UP000028760"/>
    </source>
</evidence>
<dbReference type="SUPFAM" id="SSF50729">
    <property type="entry name" value="PH domain-like"/>
    <property type="match status" value="1"/>
</dbReference>
<dbReference type="Pfam" id="PF00373">
    <property type="entry name" value="FERM_M"/>
    <property type="match status" value="1"/>
</dbReference>
<feature type="region of interest" description="Disordered" evidence="1">
    <location>
        <begin position="630"/>
        <end position="668"/>
    </location>
</feature>
<dbReference type="CDD" id="cd13183">
    <property type="entry name" value="FERM_C_FRMPD1_FRMPD3_FRMPD4"/>
    <property type="match status" value="1"/>
</dbReference>
<evidence type="ECO:0000313" key="4">
    <source>
        <dbReference type="Ensembl" id="ENSPFOP00000016291.2"/>
    </source>
</evidence>
<dbReference type="PROSITE" id="PS50106">
    <property type="entry name" value="PDZ"/>
    <property type="match status" value="1"/>
</dbReference>
<dbReference type="OMA" id="WFSGCER"/>
<dbReference type="InterPro" id="IPR014352">
    <property type="entry name" value="FERM/acyl-CoA-bd_prot_sf"/>
</dbReference>
<dbReference type="PROSITE" id="PS50057">
    <property type="entry name" value="FERM_3"/>
    <property type="match status" value="1"/>
</dbReference>
<feature type="compositionally biased region" description="Polar residues" evidence="1">
    <location>
        <begin position="1224"/>
        <end position="1263"/>
    </location>
</feature>
<dbReference type="GeneTree" id="ENSGT00950000183035"/>
<dbReference type="SUPFAM" id="SSF50156">
    <property type="entry name" value="PDZ domain-like"/>
    <property type="match status" value="1"/>
</dbReference>
<reference evidence="4" key="3">
    <citation type="submission" date="2025-09" db="UniProtKB">
        <authorList>
            <consortium name="Ensembl"/>
        </authorList>
    </citation>
    <scope>IDENTIFICATION</scope>
</reference>
<evidence type="ECO:0000256" key="1">
    <source>
        <dbReference type="SAM" id="MobiDB-lite"/>
    </source>
</evidence>
<proteinExistence type="predicted"/>
<reference evidence="5" key="1">
    <citation type="submission" date="2013-10" db="EMBL/GenBank/DDBJ databases">
        <authorList>
            <person name="Schartl M."/>
            <person name="Warren W."/>
        </authorList>
    </citation>
    <scope>NUCLEOTIDE SEQUENCE [LARGE SCALE GENOMIC DNA]</scope>
    <source>
        <strain evidence="5">female</strain>
    </source>
</reference>
<dbReference type="InterPro" id="IPR001478">
    <property type="entry name" value="PDZ"/>
</dbReference>
<dbReference type="Gene3D" id="2.30.42.10">
    <property type="match status" value="1"/>
</dbReference>
<feature type="compositionally biased region" description="Polar residues" evidence="1">
    <location>
        <begin position="847"/>
        <end position="862"/>
    </location>
</feature>
<evidence type="ECO:0008006" key="6">
    <source>
        <dbReference type="Google" id="ProtNLM"/>
    </source>
</evidence>
<dbReference type="InterPro" id="IPR019749">
    <property type="entry name" value="Band_41_domain"/>
</dbReference>
<feature type="region of interest" description="Disordered" evidence="1">
    <location>
        <begin position="536"/>
        <end position="602"/>
    </location>
</feature>
<feature type="region of interest" description="Disordered" evidence="1">
    <location>
        <begin position="1"/>
        <end position="20"/>
    </location>
</feature>
<feature type="region of interest" description="Disordered" evidence="1">
    <location>
        <begin position="1222"/>
        <end position="1263"/>
    </location>
</feature>
<evidence type="ECO:0000259" key="2">
    <source>
        <dbReference type="PROSITE" id="PS50057"/>
    </source>
</evidence>
<organism evidence="4 5">
    <name type="scientific">Poecilia formosa</name>
    <name type="common">Amazon molly</name>
    <name type="synonym">Limia formosa</name>
    <dbReference type="NCBI Taxonomy" id="48698"/>
    <lineage>
        <taxon>Eukaryota</taxon>
        <taxon>Metazoa</taxon>
        <taxon>Chordata</taxon>
        <taxon>Craniata</taxon>
        <taxon>Vertebrata</taxon>
        <taxon>Euteleostomi</taxon>
        <taxon>Actinopterygii</taxon>
        <taxon>Neopterygii</taxon>
        <taxon>Teleostei</taxon>
        <taxon>Neoteleostei</taxon>
        <taxon>Acanthomorphata</taxon>
        <taxon>Ovalentaria</taxon>
        <taxon>Atherinomorphae</taxon>
        <taxon>Cyprinodontiformes</taxon>
        <taxon>Poeciliidae</taxon>
        <taxon>Poeciliinae</taxon>
        <taxon>Poecilia</taxon>
    </lineage>
</organism>
<feature type="region of interest" description="Disordered" evidence="1">
    <location>
        <begin position="1131"/>
        <end position="1151"/>
    </location>
</feature>
<dbReference type="STRING" id="48698.ENSPFOP00000016291"/>
<feature type="region of interest" description="Disordered" evidence="1">
    <location>
        <begin position="938"/>
        <end position="963"/>
    </location>
</feature>
<dbReference type="InterPro" id="IPR036034">
    <property type="entry name" value="PDZ_sf"/>
</dbReference>
<feature type="compositionally biased region" description="Polar residues" evidence="1">
    <location>
        <begin position="990"/>
        <end position="1007"/>
    </location>
</feature>
<dbReference type="SMART" id="SM00228">
    <property type="entry name" value="PDZ"/>
    <property type="match status" value="1"/>
</dbReference>
<dbReference type="Pfam" id="PF00595">
    <property type="entry name" value="PDZ"/>
    <property type="match status" value="1"/>
</dbReference>
<feature type="compositionally biased region" description="Basic and acidic residues" evidence="1">
    <location>
        <begin position="938"/>
        <end position="949"/>
    </location>
</feature>
<feature type="compositionally biased region" description="Pro residues" evidence="1">
    <location>
        <begin position="951"/>
        <end position="963"/>
    </location>
</feature>
<dbReference type="InterPro" id="IPR035963">
    <property type="entry name" value="FERM_2"/>
</dbReference>
<dbReference type="CDD" id="cd14473">
    <property type="entry name" value="FERM_B-lobe"/>
    <property type="match status" value="1"/>
</dbReference>
<feature type="domain" description="FERM" evidence="2">
    <location>
        <begin position="182"/>
        <end position="496"/>
    </location>
</feature>
<dbReference type="EMBL" id="AYCK01001720">
    <property type="status" value="NOT_ANNOTATED_CDS"/>
    <property type="molecule type" value="Genomic_DNA"/>
</dbReference>
<dbReference type="Pfam" id="PF21989">
    <property type="entry name" value="RA_2"/>
    <property type="match status" value="1"/>
</dbReference>
<dbReference type="InterPro" id="IPR000299">
    <property type="entry name" value="FERM_domain"/>
</dbReference>